<dbReference type="EMBL" id="JAFFZS010000027">
    <property type="protein sequence ID" value="MBN0047570.1"/>
    <property type="molecule type" value="Genomic_DNA"/>
</dbReference>
<keyword evidence="1" id="KW-0812">Transmembrane</keyword>
<dbReference type="Proteomes" id="UP000788262">
    <property type="component" value="Unassembled WGS sequence"/>
</dbReference>
<reference evidence="2 3" key="1">
    <citation type="submission" date="2021-02" db="EMBL/GenBank/DDBJ databases">
        <title>Whole genome sequencing of Streptomyces actuosus VRA1.</title>
        <authorList>
            <person name="Sen G."/>
            <person name="Sen A."/>
        </authorList>
    </citation>
    <scope>NUCLEOTIDE SEQUENCE [LARGE SCALE GENOMIC DNA]</scope>
    <source>
        <strain evidence="2 3">VRA1</strain>
    </source>
</reference>
<evidence type="ECO:0000313" key="3">
    <source>
        <dbReference type="Proteomes" id="UP000788262"/>
    </source>
</evidence>
<sequence>MRGRKIGREPVPDPGSFPQRPYDLVKEFTLALVAAVVLTVGLAALFSSPDETPITLARWARAAPDDFTATAVAELAATSGTAQYGPPYTTTPGAEQKIGPVSLQRAAGVTIPIDTARDFVLRPLTAAPEPASVSDGLTAWRTAPVRRQQQWAAAYADALDEAGGDPTRVQPGDYGPVPVLTSRLLELAKAGALDGELLAAGHFYQTDYTEPLLFLGDGSYLEDQARARHLAGDQWGMMNETGNYPGQPWLWLYTLWYQIEPFSSSGNADALVWGLMALLTLAFVLVPFIPGIRSIPRWSRVYRLVWRDHYRSHRTARRH</sequence>
<feature type="transmembrane region" description="Helical" evidence="1">
    <location>
        <begin position="28"/>
        <end position="46"/>
    </location>
</feature>
<accession>A0ABS2VX53</accession>
<feature type="transmembrane region" description="Helical" evidence="1">
    <location>
        <begin position="270"/>
        <end position="290"/>
    </location>
</feature>
<keyword evidence="3" id="KW-1185">Reference proteome</keyword>
<keyword evidence="1" id="KW-0472">Membrane</keyword>
<proteinExistence type="predicted"/>
<comment type="caution">
    <text evidence="2">The sequence shown here is derived from an EMBL/GenBank/DDBJ whole genome shotgun (WGS) entry which is preliminary data.</text>
</comment>
<gene>
    <name evidence="2" type="ORF">JS756_26385</name>
</gene>
<protein>
    <submittedName>
        <fullName evidence="2">Uncharacterized protein</fullName>
    </submittedName>
</protein>
<dbReference type="RefSeq" id="WP_205385706.1">
    <property type="nucleotide sequence ID" value="NZ_JAFFZS010000027.1"/>
</dbReference>
<name>A0ABS2VX53_STRAS</name>
<organism evidence="2 3">
    <name type="scientific">Streptomyces actuosus</name>
    <dbReference type="NCBI Taxonomy" id="1885"/>
    <lineage>
        <taxon>Bacteria</taxon>
        <taxon>Bacillati</taxon>
        <taxon>Actinomycetota</taxon>
        <taxon>Actinomycetes</taxon>
        <taxon>Kitasatosporales</taxon>
        <taxon>Streptomycetaceae</taxon>
        <taxon>Streptomyces</taxon>
    </lineage>
</organism>
<evidence type="ECO:0000256" key="1">
    <source>
        <dbReference type="SAM" id="Phobius"/>
    </source>
</evidence>
<evidence type="ECO:0000313" key="2">
    <source>
        <dbReference type="EMBL" id="MBN0047570.1"/>
    </source>
</evidence>
<keyword evidence="1" id="KW-1133">Transmembrane helix</keyword>